<protein>
    <recommendedName>
        <fullName evidence="4">DUF309 domain-containing protein</fullName>
    </recommendedName>
</protein>
<comment type="caution">
    <text evidence="2">The sequence shown here is derived from an EMBL/GenBank/DDBJ whole genome shotgun (WGS) entry which is preliminary data.</text>
</comment>
<dbReference type="Pfam" id="PF03745">
    <property type="entry name" value="DUF309"/>
    <property type="match status" value="1"/>
</dbReference>
<evidence type="ECO:0000313" key="3">
    <source>
        <dbReference type="Proteomes" id="UP000623129"/>
    </source>
</evidence>
<dbReference type="EMBL" id="SWLB01000017">
    <property type="protein sequence ID" value="KAF3327256.1"/>
    <property type="molecule type" value="Genomic_DNA"/>
</dbReference>
<evidence type="ECO:0000256" key="1">
    <source>
        <dbReference type="SAM" id="MobiDB-lite"/>
    </source>
</evidence>
<sequence length="262" mass="29275">MRNQSTTQQQMATASIIVQKISPSRHRLSSILSPYSKPSSSSLRVPLSSRTTTSPPSRRRTAGLRPRRRLTGGAEPLESPESEEATFDLAVKLFNRGEFYRCHDVLEEMWYSADEPVRTLFHGVLQCAVGFHHLLNQNHRGAMIQLGEGLCKLKKLGFKEGPFLQFEQDISAALEFVYQTQKELAACNDEFCITMDGSEKSYQLLGSFAAGQQLYSLNLGSDAKTYILFSAPNHYSSEMPSRVKAPILSAREEHLIALLCIS</sequence>
<proteinExistence type="predicted"/>
<keyword evidence="3" id="KW-1185">Reference proteome</keyword>
<dbReference type="InterPro" id="IPR005500">
    <property type="entry name" value="DUF309"/>
</dbReference>
<accession>A0A833QSE4</accession>
<feature type="compositionally biased region" description="Low complexity" evidence="1">
    <location>
        <begin position="29"/>
        <end position="56"/>
    </location>
</feature>
<feature type="region of interest" description="Disordered" evidence="1">
    <location>
        <begin position="29"/>
        <end position="82"/>
    </location>
</feature>
<gene>
    <name evidence="2" type="ORF">FCM35_KLT07374</name>
</gene>
<reference evidence="2" key="1">
    <citation type="submission" date="2020-01" db="EMBL/GenBank/DDBJ databases">
        <title>Genome sequence of Kobresia littledalei, the first chromosome-level genome in the family Cyperaceae.</title>
        <authorList>
            <person name="Qu G."/>
        </authorList>
    </citation>
    <scope>NUCLEOTIDE SEQUENCE</scope>
    <source>
        <strain evidence="2">C.B.Clarke</strain>
        <tissue evidence="2">Leaf</tissue>
    </source>
</reference>
<dbReference type="AlphaFoldDB" id="A0A833QSE4"/>
<feature type="compositionally biased region" description="Basic residues" evidence="1">
    <location>
        <begin position="57"/>
        <end position="70"/>
    </location>
</feature>
<evidence type="ECO:0000313" key="2">
    <source>
        <dbReference type="EMBL" id="KAF3327256.1"/>
    </source>
</evidence>
<evidence type="ECO:0008006" key="4">
    <source>
        <dbReference type="Google" id="ProtNLM"/>
    </source>
</evidence>
<dbReference type="Proteomes" id="UP000623129">
    <property type="component" value="Unassembled WGS sequence"/>
</dbReference>
<dbReference type="SUPFAM" id="SSF140663">
    <property type="entry name" value="TTHA0068-like"/>
    <property type="match status" value="1"/>
</dbReference>
<organism evidence="2 3">
    <name type="scientific">Carex littledalei</name>
    <dbReference type="NCBI Taxonomy" id="544730"/>
    <lineage>
        <taxon>Eukaryota</taxon>
        <taxon>Viridiplantae</taxon>
        <taxon>Streptophyta</taxon>
        <taxon>Embryophyta</taxon>
        <taxon>Tracheophyta</taxon>
        <taxon>Spermatophyta</taxon>
        <taxon>Magnoliopsida</taxon>
        <taxon>Liliopsida</taxon>
        <taxon>Poales</taxon>
        <taxon>Cyperaceae</taxon>
        <taxon>Cyperoideae</taxon>
        <taxon>Cariceae</taxon>
        <taxon>Carex</taxon>
        <taxon>Carex subgen. Euthyceras</taxon>
    </lineage>
</organism>
<dbReference type="Gene3D" id="1.10.3450.10">
    <property type="entry name" value="TTHA0068-like"/>
    <property type="match status" value="1"/>
</dbReference>
<name>A0A833QSE4_9POAL</name>
<dbReference type="PANTHER" id="PTHR34796">
    <property type="entry name" value="EXPRESSED PROTEIN"/>
    <property type="match status" value="1"/>
</dbReference>
<dbReference type="OrthoDB" id="2020115at2759"/>
<dbReference type="PANTHER" id="PTHR34796:SF1">
    <property type="entry name" value="EXPRESSED PROTEIN"/>
    <property type="match status" value="1"/>
</dbReference>
<dbReference type="InterPro" id="IPR023203">
    <property type="entry name" value="TTHA0068_sf"/>
</dbReference>